<proteinExistence type="predicted"/>
<dbReference type="InterPro" id="IPR000835">
    <property type="entry name" value="HTH_MarR-typ"/>
</dbReference>
<dbReference type="GO" id="GO:0003700">
    <property type="term" value="F:DNA-binding transcription factor activity"/>
    <property type="evidence" value="ECO:0007669"/>
    <property type="project" value="InterPro"/>
</dbReference>
<dbReference type="InterPro" id="IPR052543">
    <property type="entry name" value="HTH_Metal-responsive_Reg"/>
</dbReference>
<sequence>MNTNQIAHIAGLVGEPARTAMLMALMDGRALTARELADAGHITAQTASRHLALLVEAGLLRLERQGRHRYHRLASADVARVLEGLMQLAVQQPAPQAAARRVVVGPRDAALRTARTCYDHIAGRLGIAITEHLLDEGAMAFDGDAGGHVTAQAAPVLQRLGIDAAAHAAGGGKRPHCRPCLDWSERRMHVAGKLGAMICSHCLAEGWLLRRADSRALEITPGGAVALRNWLGHARWNAVASP</sequence>
<accession>A0A7X0PM28</accession>
<dbReference type="GO" id="GO:0003677">
    <property type="term" value="F:DNA binding"/>
    <property type="evidence" value="ECO:0007669"/>
    <property type="project" value="UniProtKB-KW"/>
</dbReference>
<dbReference type="InterPro" id="IPR036388">
    <property type="entry name" value="WH-like_DNA-bd_sf"/>
</dbReference>
<dbReference type="EMBL" id="JACHLK010000025">
    <property type="protein sequence ID" value="MBB6563916.1"/>
    <property type="molecule type" value="Genomic_DNA"/>
</dbReference>
<evidence type="ECO:0000313" key="3">
    <source>
        <dbReference type="Proteomes" id="UP000575083"/>
    </source>
</evidence>
<feature type="domain" description="HTH arsR-type" evidence="1">
    <location>
        <begin position="1"/>
        <end position="93"/>
    </location>
</feature>
<organism evidence="2 3">
    <name type="scientific">Acidovorax soli</name>
    <dbReference type="NCBI Taxonomy" id="592050"/>
    <lineage>
        <taxon>Bacteria</taxon>
        <taxon>Pseudomonadati</taxon>
        <taxon>Pseudomonadota</taxon>
        <taxon>Betaproteobacteria</taxon>
        <taxon>Burkholderiales</taxon>
        <taxon>Comamonadaceae</taxon>
        <taxon>Acidovorax</taxon>
    </lineage>
</organism>
<dbReference type="InterPro" id="IPR011991">
    <property type="entry name" value="ArsR-like_HTH"/>
</dbReference>
<dbReference type="GO" id="GO:0046686">
    <property type="term" value="P:response to cadmium ion"/>
    <property type="evidence" value="ECO:0007669"/>
    <property type="project" value="TreeGrafter"/>
</dbReference>
<dbReference type="Proteomes" id="UP000575083">
    <property type="component" value="Unassembled WGS sequence"/>
</dbReference>
<dbReference type="GO" id="GO:0032791">
    <property type="term" value="F:lead ion binding"/>
    <property type="evidence" value="ECO:0007669"/>
    <property type="project" value="TreeGrafter"/>
</dbReference>
<dbReference type="CDD" id="cd00090">
    <property type="entry name" value="HTH_ARSR"/>
    <property type="match status" value="1"/>
</dbReference>
<dbReference type="GO" id="GO:0097063">
    <property type="term" value="F:cadmium ion sensor activity"/>
    <property type="evidence" value="ECO:0007669"/>
    <property type="project" value="TreeGrafter"/>
</dbReference>
<dbReference type="PANTHER" id="PTHR39168:SF1">
    <property type="entry name" value="TRANSCRIPTIONAL REGULATORY PROTEIN"/>
    <property type="match status" value="1"/>
</dbReference>
<reference evidence="2 3" key="1">
    <citation type="submission" date="2020-08" db="EMBL/GenBank/DDBJ databases">
        <title>Functional genomics of gut bacteria from endangered species of beetles.</title>
        <authorList>
            <person name="Carlos-Shanley C."/>
        </authorList>
    </citation>
    <scope>NUCLEOTIDE SEQUENCE [LARGE SCALE GENOMIC DNA]</scope>
    <source>
        <strain evidence="2 3">S00198</strain>
    </source>
</reference>
<dbReference type="SUPFAM" id="SSF46785">
    <property type="entry name" value="Winged helix' DNA-binding domain"/>
    <property type="match status" value="1"/>
</dbReference>
<dbReference type="Gene3D" id="1.10.10.10">
    <property type="entry name" value="Winged helix-like DNA-binding domain superfamily/Winged helix DNA-binding domain"/>
    <property type="match status" value="1"/>
</dbReference>
<dbReference type="InterPro" id="IPR036390">
    <property type="entry name" value="WH_DNA-bd_sf"/>
</dbReference>
<evidence type="ECO:0000259" key="1">
    <source>
        <dbReference type="PROSITE" id="PS50987"/>
    </source>
</evidence>
<name>A0A7X0PM28_9BURK</name>
<dbReference type="RefSeq" id="WP_184865419.1">
    <property type="nucleotide sequence ID" value="NZ_JACHLK010000025.1"/>
</dbReference>
<dbReference type="SMART" id="SM00418">
    <property type="entry name" value="HTH_ARSR"/>
    <property type="match status" value="1"/>
</dbReference>
<gene>
    <name evidence="2" type="ORF">HNP48_006642</name>
</gene>
<evidence type="ECO:0000313" key="2">
    <source>
        <dbReference type="EMBL" id="MBB6563916.1"/>
    </source>
</evidence>
<protein>
    <submittedName>
        <fullName evidence="2">DNA-binding transcriptional ArsR family regulator</fullName>
    </submittedName>
</protein>
<dbReference type="GO" id="GO:0010288">
    <property type="term" value="P:response to lead ion"/>
    <property type="evidence" value="ECO:0007669"/>
    <property type="project" value="TreeGrafter"/>
</dbReference>
<dbReference type="InterPro" id="IPR001845">
    <property type="entry name" value="HTH_ArsR_DNA-bd_dom"/>
</dbReference>
<comment type="caution">
    <text evidence="2">The sequence shown here is derived from an EMBL/GenBank/DDBJ whole genome shotgun (WGS) entry which is preliminary data.</text>
</comment>
<keyword evidence="3" id="KW-1185">Reference proteome</keyword>
<dbReference type="PROSITE" id="PS50987">
    <property type="entry name" value="HTH_ARSR_2"/>
    <property type="match status" value="1"/>
</dbReference>
<dbReference type="PANTHER" id="PTHR39168">
    <property type="entry name" value="TRANSCRIPTIONAL REGULATOR-RELATED"/>
    <property type="match status" value="1"/>
</dbReference>
<dbReference type="PRINTS" id="PR00778">
    <property type="entry name" value="HTHARSR"/>
</dbReference>
<dbReference type="Pfam" id="PF12802">
    <property type="entry name" value="MarR_2"/>
    <property type="match status" value="1"/>
</dbReference>
<keyword evidence="2" id="KW-0238">DNA-binding</keyword>
<dbReference type="AlphaFoldDB" id="A0A7X0PM28"/>